<dbReference type="InterPro" id="IPR035973">
    <property type="entry name" value="Cyt_c_oxidase_su3-like_sf"/>
</dbReference>
<evidence type="ECO:0000256" key="2">
    <source>
        <dbReference type="ARBA" id="ARBA00010581"/>
    </source>
</evidence>
<evidence type="ECO:0000256" key="1">
    <source>
        <dbReference type="ARBA" id="ARBA00004651"/>
    </source>
</evidence>
<feature type="transmembrane region" description="Helical" evidence="8">
    <location>
        <begin position="93"/>
        <end position="111"/>
    </location>
</feature>
<keyword evidence="4 7" id="KW-0812">Transmembrane</keyword>
<comment type="subcellular location">
    <subcellularLocation>
        <location evidence="1 7">Cell membrane</location>
        <topology evidence="1 7">Multi-pass membrane protein</topology>
    </subcellularLocation>
</comment>
<sequence length="201" mass="22703">MSNSGSHVEVYPDTHHDVYSKTVFGFWLYLITDFVLFATMFAAFAVLSKSFFGAAEPKQMFNLSYTALQSFLLLGASFTAGLGGAMVHRRKMVPTLVFFILTFCLGSVFAVSQFKELSNLVSEGINWTQSAYLSMFFSIIMTFLIHVVIALLWTVVLIVPTLFTGLDSVAMRRLTCLRMFWQFLNIVWVFIFTIVYLAGVI</sequence>
<evidence type="ECO:0000256" key="4">
    <source>
        <dbReference type="ARBA" id="ARBA00022692"/>
    </source>
</evidence>
<organism evidence="10 11">
    <name type="scientific">Aerophobetes bacterium</name>
    <dbReference type="NCBI Taxonomy" id="2030807"/>
    <lineage>
        <taxon>Bacteria</taxon>
        <taxon>Candidatus Aerophobota</taxon>
    </lineage>
</organism>
<evidence type="ECO:0000313" key="10">
    <source>
        <dbReference type="EMBL" id="PCI77366.1"/>
    </source>
</evidence>
<dbReference type="SUPFAM" id="SSF81452">
    <property type="entry name" value="Cytochrome c oxidase subunit III-like"/>
    <property type="match status" value="1"/>
</dbReference>
<evidence type="ECO:0000259" key="9">
    <source>
        <dbReference type="PROSITE" id="PS50253"/>
    </source>
</evidence>
<dbReference type="EMBL" id="NVUK01000017">
    <property type="protein sequence ID" value="PCI77366.1"/>
    <property type="molecule type" value="Genomic_DNA"/>
</dbReference>
<evidence type="ECO:0000256" key="8">
    <source>
        <dbReference type="SAM" id="Phobius"/>
    </source>
</evidence>
<dbReference type="InterPro" id="IPR013833">
    <property type="entry name" value="Cyt_c_oxidase_su3_a-hlx"/>
</dbReference>
<evidence type="ECO:0000256" key="7">
    <source>
        <dbReference type="RuleBase" id="RU003376"/>
    </source>
</evidence>
<reference evidence="11" key="1">
    <citation type="submission" date="2017-08" db="EMBL/GenBank/DDBJ databases">
        <title>A dynamic microbial community with high functional redundancy inhabits the cold, oxic subseafloor aquifer.</title>
        <authorList>
            <person name="Tully B.J."/>
            <person name="Wheat C.G."/>
            <person name="Glazer B.T."/>
            <person name="Huber J.A."/>
        </authorList>
    </citation>
    <scope>NUCLEOTIDE SEQUENCE [LARGE SCALE GENOMIC DNA]</scope>
</reference>
<dbReference type="Gene3D" id="1.20.120.80">
    <property type="entry name" value="Cytochrome c oxidase, subunit III, four-helix bundle"/>
    <property type="match status" value="1"/>
</dbReference>
<name>A0A2A4X4C8_UNCAE</name>
<feature type="transmembrane region" description="Helical" evidence="8">
    <location>
        <begin position="68"/>
        <end position="87"/>
    </location>
</feature>
<comment type="caution">
    <text evidence="10">The sequence shown here is derived from an EMBL/GenBank/DDBJ whole genome shotgun (WGS) entry which is preliminary data.</text>
</comment>
<evidence type="ECO:0000256" key="6">
    <source>
        <dbReference type="ARBA" id="ARBA00023136"/>
    </source>
</evidence>
<feature type="transmembrane region" description="Helical" evidence="8">
    <location>
        <begin position="26"/>
        <end position="47"/>
    </location>
</feature>
<dbReference type="AlphaFoldDB" id="A0A2A4X4C8"/>
<dbReference type="PANTHER" id="PTHR11403:SF2">
    <property type="entry name" value="CYTOCHROME BO(3) UBIQUINOL OXIDASE SUBUNIT 3"/>
    <property type="match status" value="1"/>
</dbReference>
<comment type="similarity">
    <text evidence="2 7">Belongs to the cytochrome c oxidase subunit 3 family.</text>
</comment>
<dbReference type="GO" id="GO:0004129">
    <property type="term" value="F:cytochrome-c oxidase activity"/>
    <property type="evidence" value="ECO:0007669"/>
    <property type="project" value="InterPro"/>
</dbReference>
<keyword evidence="5 8" id="KW-1133">Transmembrane helix</keyword>
<proteinExistence type="inferred from homology"/>
<dbReference type="PANTHER" id="PTHR11403">
    <property type="entry name" value="CYTOCHROME C OXIDASE SUBUNIT III"/>
    <property type="match status" value="1"/>
</dbReference>
<dbReference type="InterPro" id="IPR024791">
    <property type="entry name" value="Cyt_c/ubiquinol_Oxase_su3"/>
</dbReference>
<feature type="transmembrane region" description="Helical" evidence="8">
    <location>
        <begin position="132"/>
        <end position="159"/>
    </location>
</feature>
<feature type="domain" description="Heme-copper oxidase subunit III family profile" evidence="9">
    <location>
        <begin position="1"/>
        <end position="200"/>
    </location>
</feature>
<dbReference type="InterPro" id="IPR000298">
    <property type="entry name" value="Cyt_c_oxidase-like_su3"/>
</dbReference>
<feature type="transmembrane region" description="Helical" evidence="8">
    <location>
        <begin position="179"/>
        <end position="199"/>
    </location>
</feature>
<keyword evidence="3" id="KW-1003">Cell membrane</keyword>
<dbReference type="GO" id="GO:0005886">
    <property type="term" value="C:plasma membrane"/>
    <property type="evidence" value="ECO:0007669"/>
    <property type="project" value="UniProtKB-SubCell"/>
</dbReference>
<evidence type="ECO:0000313" key="11">
    <source>
        <dbReference type="Proteomes" id="UP000218775"/>
    </source>
</evidence>
<dbReference type="PROSITE" id="PS50253">
    <property type="entry name" value="COX3"/>
    <property type="match status" value="1"/>
</dbReference>
<evidence type="ECO:0000256" key="3">
    <source>
        <dbReference type="ARBA" id="ARBA00022475"/>
    </source>
</evidence>
<gene>
    <name evidence="10" type="ORF">COB21_03095</name>
</gene>
<accession>A0A2A4X4C8</accession>
<dbReference type="GO" id="GO:0019646">
    <property type="term" value="P:aerobic electron transport chain"/>
    <property type="evidence" value="ECO:0007669"/>
    <property type="project" value="InterPro"/>
</dbReference>
<dbReference type="Proteomes" id="UP000218775">
    <property type="component" value="Unassembled WGS sequence"/>
</dbReference>
<evidence type="ECO:0000256" key="5">
    <source>
        <dbReference type="ARBA" id="ARBA00022989"/>
    </source>
</evidence>
<keyword evidence="6 8" id="KW-0472">Membrane</keyword>
<protein>
    <submittedName>
        <fullName evidence="10">Cytochrome o ubiquinol oxidase subunit III</fullName>
    </submittedName>
</protein>